<proteinExistence type="predicted"/>
<sequence length="197" mass="23018">MNFKPYIVQKTVIFFILILVFSGCKEARVSSEKDFAKEVKSLSAIDLQKEFLEEIYKTDQETRNALNDARLTYGYDSAEKKEVQQIMVNNDRNNFQKIELYLQKYGHPSIAEHGEKASRAPWIVIHHTSDIASKERNFTYLYEAYRKGNLESGSFSLYLGRLHRTKFGNRFTLPNPYREEQLIDSLITRLGLVAKEY</sequence>
<gene>
    <name evidence="1" type="ORF">GCM10009430_10600</name>
</gene>
<organism evidence="1 2">
    <name type="scientific">Aquimarina litoralis</name>
    <dbReference type="NCBI Taxonomy" id="584605"/>
    <lineage>
        <taxon>Bacteria</taxon>
        <taxon>Pseudomonadati</taxon>
        <taxon>Bacteroidota</taxon>
        <taxon>Flavobacteriia</taxon>
        <taxon>Flavobacteriales</taxon>
        <taxon>Flavobacteriaceae</taxon>
        <taxon>Aquimarina</taxon>
    </lineage>
</organism>
<evidence type="ECO:0008006" key="3">
    <source>
        <dbReference type="Google" id="ProtNLM"/>
    </source>
</evidence>
<evidence type="ECO:0000313" key="2">
    <source>
        <dbReference type="Proteomes" id="UP001501758"/>
    </source>
</evidence>
<dbReference type="RefSeq" id="WP_343911190.1">
    <property type="nucleotide sequence ID" value="NZ_BAAAGE010000001.1"/>
</dbReference>
<dbReference type="PROSITE" id="PS51257">
    <property type="entry name" value="PROKAR_LIPOPROTEIN"/>
    <property type="match status" value="1"/>
</dbReference>
<evidence type="ECO:0000313" key="1">
    <source>
        <dbReference type="EMBL" id="GAA0715746.1"/>
    </source>
</evidence>
<dbReference type="Proteomes" id="UP001501758">
    <property type="component" value="Unassembled WGS sequence"/>
</dbReference>
<protein>
    <recommendedName>
        <fullName evidence="3">Lipoprotein</fullName>
    </recommendedName>
</protein>
<keyword evidence="2" id="KW-1185">Reference proteome</keyword>
<name>A0ABP3TQK5_9FLAO</name>
<dbReference type="EMBL" id="BAAAGE010000001">
    <property type="protein sequence ID" value="GAA0715746.1"/>
    <property type="molecule type" value="Genomic_DNA"/>
</dbReference>
<comment type="caution">
    <text evidence="1">The sequence shown here is derived from an EMBL/GenBank/DDBJ whole genome shotgun (WGS) entry which is preliminary data.</text>
</comment>
<accession>A0ABP3TQK5</accession>
<reference evidence="2" key="1">
    <citation type="journal article" date="2019" name="Int. J. Syst. Evol. Microbiol.">
        <title>The Global Catalogue of Microorganisms (GCM) 10K type strain sequencing project: providing services to taxonomists for standard genome sequencing and annotation.</title>
        <authorList>
            <consortium name="The Broad Institute Genomics Platform"/>
            <consortium name="The Broad Institute Genome Sequencing Center for Infectious Disease"/>
            <person name="Wu L."/>
            <person name="Ma J."/>
        </authorList>
    </citation>
    <scope>NUCLEOTIDE SEQUENCE [LARGE SCALE GENOMIC DNA]</scope>
    <source>
        <strain evidence="2">JCM 15974</strain>
    </source>
</reference>